<dbReference type="AlphaFoldDB" id="A0A8H5BJR9"/>
<accession>A0A8H5BJR9</accession>
<evidence type="ECO:0000313" key="2">
    <source>
        <dbReference type="Proteomes" id="UP000541558"/>
    </source>
</evidence>
<evidence type="ECO:0000313" key="1">
    <source>
        <dbReference type="EMBL" id="KAF5324694.1"/>
    </source>
</evidence>
<dbReference type="EMBL" id="JAACJK010000164">
    <property type="protein sequence ID" value="KAF5324694.1"/>
    <property type="molecule type" value="Genomic_DNA"/>
</dbReference>
<gene>
    <name evidence="1" type="ORF">D9611_004109</name>
</gene>
<dbReference type="SUPFAM" id="SSF52047">
    <property type="entry name" value="RNI-like"/>
    <property type="match status" value="1"/>
</dbReference>
<keyword evidence="2" id="KW-1185">Reference proteome</keyword>
<sequence length="558" mass="64167">MPFQMIRRSPTASDCRQRLHQIHEEVETLERRLSQLKYGEQRVKEHLDGLVLASSPIGKVSEDILREIFFHTLPDDEERRVPWASSSIRRTVAPMLLCFVSKKWREVAMRYSSLWGFLRLLVPPRHELEEAEDIGPQFAGETAADTELAVKSFLTRWREMTKVSPLKLELILNCNRDPRFPSQLFSAIDFRRITSLSLCRVPIAPLHTLQPGSFPLLEDLIIHLFTPPDHRWDGWGPILAFLECPQLRRVAVDKLVSKGHTTIILPITQLTHLIVRSASWEYFIDYMEKCPKLQYMHLVVPSNRERSSLTARQGTWDWPSLTRLSIDCTSNPPDAYPFLLDHIDLSRLKSLQIFEAGLRWANGLEDTFLQRIHSMTSLERLSLRCSEEYEMEDALELFDYTPTITTLEITAQPMDDQYREVYERLADLFNSLTSSPDILPRLHTLILELACGSIGNLEASVLDFIESRSSTEAQTRLRRVVLRITRGAFTLPVNQSVCIPELQSDGEEGGLIVELMDVPPEGNKYYKKTNWIINDLELGWPEVADLFTVGEVMAGRLQ</sequence>
<protein>
    <recommendedName>
        <fullName evidence="3">F-box domain-containing protein</fullName>
    </recommendedName>
</protein>
<reference evidence="1 2" key="1">
    <citation type="journal article" date="2020" name="ISME J.">
        <title>Uncovering the hidden diversity of litter-decomposition mechanisms in mushroom-forming fungi.</title>
        <authorList>
            <person name="Floudas D."/>
            <person name="Bentzer J."/>
            <person name="Ahren D."/>
            <person name="Johansson T."/>
            <person name="Persson P."/>
            <person name="Tunlid A."/>
        </authorList>
    </citation>
    <scope>NUCLEOTIDE SEQUENCE [LARGE SCALE GENOMIC DNA]</scope>
    <source>
        <strain evidence="1 2">CBS 175.51</strain>
    </source>
</reference>
<proteinExistence type="predicted"/>
<dbReference type="OrthoDB" id="2890255at2759"/>
<dbReference type="InterPro" id="IPR032675">
    <property type="entry name" value="LRR_dom_sf"/>
</dbReference>
<dbReference type="Proteomes" id="UP000541558">
    <property type="component" value="Unassembled WGS sequence"/>
</dbReference>
<dbReference type="Gene3D" id="3.80.10.10">
    <property type="entry name" value="Ribonuclease Inhibitor"/>
    <property type="match status" value="1"/>
</dbReference>
<evidence type="ECO:0008006" key="3">
    <source>
        <dbReference type="Google" id="ProtNLM"/>
    </source>
</evidence>
<name>A0A8H5BJR9_9AGAR</name>
<comment type="caution">
    <text evidence="1">The sequence shown here is derived from an EMBL/GenBank/DDBJ whole genome shotgun (WGS) entry which is preliminary data.</text>
</comment>
<organism evidence="1 2">
    <name type="scientific">Ephemerocybe angulata</name>
    <dbReference type="NCBI Taxonomy" id="980116"/>
    <lineage>
        <taxon>Eukaryota</taxon>
        <taxon>Fungi</taxon>
        <taxon>Dikarya</taxon>
        <taxon>Basidiomycota</taxon>
        <taxon>Agaricomycotina</taxon>
        <taxon>Agaricomycetes</taxon>
        <taxon>Agaricomycetidae</taxon>
        <taxon>Agaricales</taxon>
        <taxon>Agaricineae</taxon>
        <taxon>Psathyrellaceae</taxon>
        <taxon>Ephemerocybe</taxon>
    </lineage>
</organism>